<feature type="compositionally biased region" description="Basic residues" evidence="1">
    <location>
        <begin position="143"/>
        <end position="154"/>
    </location>
</feature>
<evidence type="ECO:0000313" key="3">
    <source>
        <dbReference type="Proteomes" id="UP000076584"/>
    </source>
</evidence>
<accession>A0A166T9U0</accession>
<comment type="caution">
    <text evidence="2">The sequence shown here is derived from an EMBL/GenBank/DDBJ whole genome shotgun (WGS) entry which is preliminary data.</text>
</comment>
<feature type="compositionally biased region" description="Basic and acidic residues" evidence="1">
    <location>
        <begin position="43"/>
        <end position="61"/>
    </location>
</feature>
<sequence length="194" mass="22011">MHVCTIPQEPIPSTNRQPRSVWSPDWRRWRPSNKQRPKSPVFSKKDLPTRPEEIQKSQGDKKRARMSSSVNETQLDEKSHIAAVSELEIASPLKHDERLSRRSAGSSLRKRSTKARCRLQQLFRSKGSHNKSESDASREPSKKVSKAQNNKKKAAKTEGGSSTNDMAYHVAAGLCWYLPGPFDMVPQGYPTRLF</sequence>
<feature type="compositionally biased region" description="Basic residues" evidence="1">
    <location>
        <begin position="108"/>
        <end position="117"/>
    </location>
</feature>
<reference evidence="2 3" key="1">
    <citation type="submission" date="2015-06" db="EMBL/GenBank/DDBJ databases">
        <title>Survival trade-offs in plant roots during colonization by closely related pathogenic and mutualistic fungi.</title>
        <authorList>
            <person name="Hacquard S."/>
            <person name="Kracher B."/>
            <person name="Hiruma K."/>
            <person name="Weinman A."/>
            <person name="Muench P."/>
            <person name="Garrido Oter R."/>
            <person name="Ver Loren van Themaat E."/>
            <person name="Dallerey J.-F."/>
            <person name="Damm U."/>
            <person name="Henrissat B."/>
            <person name="Lespinet O."/>
            <person name="Thon M."/>
            <person name="Kemen E."/>
            <person name="McHardy A.C."/>
            <person name="Schulze-Lefert P."/>
            <person name="O'Connell R.J."/>
        </authorList>
    </citation>
    <scope>NUCLEOTIDE SEQUENCE [LARGE SCALE GENOMIC DNA]</scope>
    <source>
        <strain evidence="2 3">MAFF 238704</strain>
    </source>
</reference>
<name>A0A166T9U0_COLIC</name>
<proteinExistence type="predicted"/>
<feature type="compositionally biased region" description="Basic and acidic residues" evidence="1">
    <location>
        <begin position="130"/>
        <end position="142"/>
    </location>
</feature>
<gene>
    <name evidence="2" type="ORF">CI238_02441</name>
</gene>
<evidence type="ECO:0000313" key="2">
    <source>
        <dbReference type="EMBL" id="KZL71759.1"/>
    </source>
</evidence>
<dbReference type="AlphaFoldDB" id="A0A166T9U0"/>
<feature type="region of interest" description="Disordered" evidence="1">
    <location>
        <begin position="1"/>
        <end position="163"/>
    </location>
</feature>
<dbReference type="EMBL" id="LFIW01002399">
    <property type="protein sequence ID" value="KZL71759.1"/>
    <property type="molecule type" value="Genomic_DNA"/>
</dbReference>
<dbReference type="Proteomes" id="UP000076584">
    <property type="component" value="Unassembled WGS sequence"/>
</dbReference>
<feature type="compositionally biased region" description="Polar residues" evidence="1">
    <location>
        <begin position="11"/>
        <end position="20"/>
    </location>
</feature>
<protein>
    <submittedName>
        <fullName evidence="2">Uncharacterized protein</fullName>
    </submittedName>
</protein>
<evidence type="ECO:0000256" key="1">
    <source>
        <dbReference type="SAM" id="MobiDB-lite"/>
    </source>
</evidence>
<organism evidence="2 3">
    <name type="scientific">Colletotrichum incanum</name>
    <name type="common">Soybean anthracnose fungus</name>
    <dbReference type="NCBI Taxonomy" id="1573173"/>
    <lineage>
        <taxon>Eukaryota</taxon>
        <taxon>Fungi</taxon>
        <taxon>Dikarya</taxon>
        <taxon>Ascomycota</taxon>
        <taxon>Pezizomycotina</taxon>
        <taxon>Sordariomycetes</taxon>
        <taxon>Hypocreomycetidae</taxon>
        <taxon>Glomerellales</taxon>
        <taxon>Glomerellaceae</taxon>
        <taxon>Colletotrichum</taxon>
        <taxon>Colletotrichum spaethianum species complex</taxon>
    </lineage>
</organism>
<keyword evidence="3" id="KW-1185">Reference proteome</keyword>